<dbReference type="InterPro" id="IPR027417">
    <property type="entry name" value="P-loop_NTPase"/>
</dbReference>
<name>A0ABQ6DW11_9GAMM</name>
<evidence type="ECO:0000313" key="1">
    <source>
        <dbReference type="EMBL" id="GLS89232.1"/>
    </source>
</evidence>
<protein>
    <recommendedName>
        <fullName evidence="3">DNA repair protein</fullName>
    </recommendedName>
</protein>
<dbReference type="Proteomes" id="UP001157353">
    <property type="component" value="Unassembled WGS sequence"/>
</dbReference>
<dbReference type="SUPFAM" id="SSF52540">
    <property type="entry name" value="P-loop containing nucleoside triphosphate hydrolases"/>
    <property type="match status" value="1"/>
</dbReference>
<dbReference type="SUPFAM" id="SSF89550">
    <property type="entry name" value="PHP domain-like"/>
    <property type="match status" value="1"/>
</dbReference>
<comment type="caution">
    <text evidence="1">The sequence shown here is derived from an EMBL/GenBank/DDBJ whole genome shotgun (WGS) entry which is preliminary data.</text>
</comment>
<sequence>MNMAVEHTRAKFWKCALQVNPASYIQYRGKNQNISEDDYNQRLLEVCLEESIKVVGIADHGNVDSVVKIKETFNVQGVIVFPGFEIASSEKIHLVCLYPEHTSLQTLNNYLYEFDIDTSNGTNPSTKSADFILSTVIDKGGFVYAAHCTDDSGVLKQKLNNIWKNPNLHAAQIPTSLEALKEQGDQANHQILLNKNPDYKREKNIAIINAKDIEDPETLRKENATCLVKMTKPCFSSFKLAFSDSESRVRLNSDIKEKYYSRIEAVRFVGGFLDGIHINYSEHLNALIGGRGTGKSTLIESIRYVLNIEPISKETKAQHLKVIKQNLGSGFAELTVKSAVKHGKLYKISRRYGESPIVKDESGSVSTFSPRDLLPDIEIFGQNEIHEIAKESSEQLKVVERFLNTDKIEQESGISTVKESLVTTRNNISDLTSSVSSMESDVEDLKAHEEDENRYKELGIEQQLKLLPIVESERSTFKTVSGKMETLKEALKEFSESIPCADFITEESIKEFPDKTIFENAKLALVELKDNINLSIEKMELDSDSSQQKIELLDKELQESIELQEDSITKEFKKLAPVEGLTGKQIGEQYRDLIKNIERLKPKRAELVNEQGKLDKEIATRKALLAELSEKKTNRATAFEKGVKRLNRKLKGNIKVNYSAEKNRLGLIKLIVSYRLSDVAEGRLSWMKGVEEFSAPLLAETIKKGQAALLEKDWGMTSTTADRLSKISNKQIMEIEEFKIDDLVSIELNVSSNDEPLYKKLDSLSTGQQCTALLHMLLLDNQDPLLLDQPEDNLDNAFIAERIVTQVRDGKLTRQFIFATHNANIPVFGDAEWIGVLESTNENATLPIQNQGSIDQPNIQSLAAKILEGGEDAFNRRKEKYGFK</sequence>
<reference evidence="2" key="1">
    <citation type="journal article" date="2019" name="Int. J. Syst. Evol. Microbiol.">
        <title>The Global Catalogue of Microorganisms (GCM) 10K type strain sequencing project: providing services to taxonomists for standard genome sequencing and annotation.</title>
        <authorList>
            <consortium name="The Broad Institute Genomics Platform"/>
            <consortium name="The Broad Institute Genome Sequencing Center for Infectious Disease"/>
            <person name="Wu L."/>
            <person name="Ma J."/>
        </authorList>
    </citation>
    <scope>NUCLEOTIDE SEQUENCE [LARGE SCALE GENOMIC DNA]</scope>
    <source>
        <strain evidence="2">NBRC 103166</strain>
    </source>
</reference>
<dbReference type="EMBL" id="BSPQ01000001">
    <property type="protein sequence ID" value="GLS89232.1"/>
    <property type="molecule type" value="Genomic_DNA"/>
</dbReference>
<gene>
    <name evidence="1" type="ORF">GCM10007916_02990</name>
</gene>
<dbReference type="RefSeq" id="WP_284202346.1">
    <property type="nucleotide sequence ID" value="NZ_BSPQ01000001.1"/>
</dbReference>
<proteinExistence type="predicted"/>
<evidence type="ECO:0000313" key="2">
    <source>
        <dbReference type="Proteomes" id="UP001157353"/>
    </source>
</evidence>
<accession>A0ABQ6DW11</accession>
<dbReference type="InterPro" id="IPR016195">
    <property type="entry name" value="Pol/histidinol_Pase-like"/>
</dbReference>
<evidence type="ECO:0008006" key="3">
    <source>
        <dbReference type="Google" id="ProtNLM"/>
    </source>
</evidence>
<dbReference type="InterPro" id="IPR054787">
    <property type="entry name" value="TrlF_ATPase"/>
</dbReference>
<keyword evidence="2" id="KW-1185">Reference proteome</keyword>
<dbReference type="Gene3D" id="3.40.50.300">
    <property type="entry name" value="P-loop containing nucleotide triphosphate hydrolases"/>
    <property type="match status" value="2"/>
</dbReference>
<dbReference type="NCBIfam" id="NF045780">
    <property type="entry name" value="TrlF_fam_ATP"/>
    <property type="match status" value="1"/>
</dbReference>
<organism evidence="1 2">
    <name type="scientific">Psychromonas marina</name>
    <dbReference type="NCBI Taxonomy" id="88364"/>
    <lineage>
        <taxon>Bacteria</taxon>
        <taxon>Pseudomonadati</taxon>
        <taxon>Pseudomonadota</taxon>
        <taxon>Gammaproteobacteria</taxon>
        <taxon>Alteromonadales</taxon>
        <taxon>Psychromonadaceae</taxon>
        <taxon>Psychromonas</taxon>
    </lineage>
</organism>
<dbReference type="Gene3D" id="3.20.20.140">
    <property type="entry name" value="Metal-dependent hydrolases"/>
    <property type="match status" value="1"/>
</dbReference>